<accession>A0A558QWG7</accession>
<dbReference type="RefSeq" id="WP_145154445.1">
    <property type="nucleotide sequence ID" value="NZ_VNIM01000087.1"/>
</dbReference>
<dbReference type="EMBL" id="VNIM01000087">
    <property type="protein sequence ID" value="TVV71448.1"/>
    <property type="molecule type" value="Genomic_DNA"/>
</dbReference>
<name>A0A558QWG7_9SPHN</name>
<dbReference type="AlphaFoldDB" id="A0A558QWG7"/>
<dbReference type="Proteomes" id="UP000318681">
    <property type="component" value="Unassembled WGS sequence"/>
</dbReference>
<comment type="caution">
    <text evidence="2">The sequence shown here is derived from an EMBL/GenBank/DDBJ whole genome shotgun (WGS) entry which is preliminary data.</text>
</comment>
<evidence type="ECO:0000256" key="1">
    <source>
        <dbReference type="SAM" id="SignalP"/>
    </source>
</evidence>
<keyword evidence="1" id="KW-0732">Signal</keyword>
<organism evidence="2 3">
    <name type="scientific">Alterirhizorhabdus solaris</name>
    <dbReference type="NCBI Taxonomy" id="2529389"/>
    <lineage>
        <taxon>Bacteria</taxon>
        <taxon>Pseudomonadati</taxon>
        <taxon>Pseudomonadota</taxon>
        <taxon>Alphaproteobacteria</taxon>
        <taxon>Sphingomonadales</taxon>
        <taxon>Rhizorhabdaceae</taxon>
        <taxon>Alterirhizorhabdus</taxon>
    </lineage>
</organism>
<keyword evidence="3" id="KW-1185">Reference proteome</keyword>
<protein>
    <submittedName>
        <fullName evidence="2">Uncharacterized protein</fullName>
    </submittedName>
</protein>
<proteinExistence type="predicted"/>
<evidence type="ECO:0000313" key="2">
    <source>
        <dbReference type="EMBL" id="TVV71448.1"/>
    </source>
</evidence>
<gene>
    <name evidence="2" type="ORF">FOY91_16770</name>
</gene>
<feature type="signal peptide" evidence="1">
    <location>
        <begin position="1"/>
        <end position="21"/>
    </location>
</feature>
<sequence>MKLRNLLIILAVLLVSDIAPAAGNAIGSPHSEDAQLQAFRDMLTARLNSINLPGSDIEFVARPLVPPSKKGMRSRPKCNRNHKGEKQLSAQRLAWLGQHLSELASEMSVQPLIVGSPVKRHQDLPFSADGEVEDSSPIAAAYDRLRMLIENPHVNGLPNAENALLDNQRVRRWHRPFRLAGTGDAETDEIIAAQLRILVDEHPGLPIDNQSFPADPETANAFFFDSSIYRCVDGGACLRSTLSSLLGSSRALDGSEPNWLLPLLMLGQIEGNAWVKGRSAFPIPTSRDSRKAGAWIAVDRIGGIEHATCQIPHVPMSGTSSPEIEKGVQIKSCLAAMLGASASSLRVTLNPTDIIEPDGCATPHGSEIPNIQDTNITQLYPRKEK</sequence>
<reference evidence="2 3" key="1">
    <citation type="submission" date="2019-07" db="EMBL/GenBank/DDBJ databases">
        <title>Sphingomonas solaris sp. nov., isolated from a solar panel from Boston, Massachusetts.</title>
        <authorList>
            <person name="Tanner K."/>
            <person name="Pascual J."/>
            <person name="Mancuso C."/>
            <person name="Pereto J."/>
            <person name="Khalil A."/>
            <person name="Vilanova C."/>
        </authorList>
    </citation>
    <scope>NUCLEOTIDE SEQUENCE [LARGE SCALE GENOMIC DNA]</scope>
    <source>
        <strain evidence="2 3">R4DWN</strain>
    </source>
</reference>
<feature type="chain" id="PRO_5021709892" evidence="1">
    <location>
        <begin position="22"/>
        <end position="385"/>
    </location>
</feature>
<evidence type="ECO:0000313" key="3">
    <source>
        <dbReference type="Proteomes" id="UP000318681"/>
    </source>
</evidence>